<gene>
    <name evidence="1" type="ORF">UFOVP53_166</name>
</gene>
<accession>A0A6J5KZL2</accession>
<organism evidence="1">
    <name type="scientific">uncultured Caudovirales phage</name>
    <dbReference type="NCBI Taxonomy" id="2100421"/>
    <lineage>
        <taxon>Viruses</taxon>
        <taxon>Duplodnaviria</taxon>
        <taxon>Heunggongvirae</taxon>
        <taxon>Uroviricota</taxon>
        <taxon>Caudoviricetes</taxon>
        <taxon>Peduoviridae</taxon>
        <taxon>Maltschvirus</taxon>
        <taxon>Maltschvirus maltsch</taxon>
    </lineage>
</organism>
<evidence type="ECO:0000313" key="1">
    <source>
        <dbReference type="EMBL" id="CAB4125550.1"/>
    </source>
</evidence>
<proteinExistence type="predicted"/>
<dbReference type="EMBL" id="LR796189">
    <property type="protein sequence ID" value="CAB4125550.1"/>
    <property type="molecule type" value="Genomic_DNA"/>
</dbReference>
<sequence length="103" mass="12517">MFGYDSGYDIYIYKNHHYRPWKEVEEDNIKIFHDVVITDDNGTRIDNTYIPLSPYNHPSLELFKNWIDMGKPSREELGGQQKNDHEKYYQKWITLQLEKEFDL</sequence>
<name>A0A6J5KZL2_9CAUD</name>
<reference evidence="1" key="1">
    <citation type="submission" date="2020-04" db="EMBL/GenBank/DDBJ databases">
        <authorList>
            <person name="Chiriac C."/>
            <person name="Salcher M."/>
            <person name="Ghai R."/>
            <person name="Kavagutti S V."/>
        </authorList>
    </citation>
    <scope>NUCLEOTIDE SEQUENCE</scope>
</reference>
<protein>
    <submittedName>
        <fullName evidence="1">Uncharacterized protein</fullName>
    </submittedName>
</protein>